<dbReference type="GO" id="GO:0004984">
    <property type="term" value="F:olfactory receptor activity"/>
    <property type="evidence" value="ECO:0007669"/>
    <property type="project" value="InterPro"/>
</dbReference>
<organism evidence="11 12">
    <name type="scientific">Photinus pyralis</name>
    <name type="common">Common eastern firefly</name>
    <name type="synonym">Lampyris pyralis</name>
    <dbReference type="NCBI Taxonomy" id="7054"/>
    <lineage>
        <taxon>Eukaryota</taxon>
        <taxon>Metazoa</taxon>
        <taxon>Ecdysozoa</taxon>
        <taxon>Arthropoda</taxon>
        <taxon>Hexapoda</taxon>
        <taxon>Insecta</taxon>
        <taxon>Pterygota</taxon>
        <taxon>Neoptera</taxon>
        <taxon>Endopterygota</taxon>
        <taxon>Coleoptera</taxon>
        <taxon>Polyphaga</taxon>
        <taxon>Elateriformia</taxon>
        <taxon>Elateroidea</taxon>
        <taxon>Lampyridae</taxon>
        <taxon>Lampyrinae</taxon>
        <taxon>Photinus</taxon>
    </lineage>
</organism>
<evidence type="ECO:0000256" key="3">
    <source>
        <dbReference type="ARBA" id="ARBA00022606"/>
    </source>
</evidence>
<dbReference type="PANTHER" id="PTHR21137:SF35">
    <property type="entry name" value="ODORANT RECEPTOR 19A-RELATED"/>
    <property type="match status" value="1"/>
</dbReference>
<evidence type="ECO:0000256" key="1">
    <source>
        <dbReference type="ARBA" id="ARBA00004651"/>
    </source>
</evidence>
<keyword evidence="6 10" id="KW-1133">Transmembrane helix</keyword>
<reference evidence="11 12" key="1">
    <citation type="journal article" date="2018" name="Elife">
        <title>Firefly genomes illuminate parallel origins of bioluminescence in beetles.</title>
        <authorList>
            <person name="Fallon T.R."/>
            <person name="Lower S.E."/>
            <person name="Chang C.H."/>
            <person name="Bessho-Uehara M."/>
            <person name="Martin G.J."/>
            <person name="Bewick A.J."/>
            <person name="Behringer M."/>
            <person name="Debat H.J."/>
            <person name="Wong I."/>
            <person name="Day J.C."/>
            <person name="Suvorov A."/>
            <person name="Silva C.J."/>
            <person name="Stanger-Hall K.F."/>
            <person name="Hall D.W."/>
            <person name="Schmitz R.J."/>
            <person name="Nelson D.R."/>
            <person name="Lewis S.M."/>
            <person name="Shigenobu S."/>
            <person name="Bybee S.M."/>
            <person name="Larracuente A.M."/>
            <person name="Oba Y."/>
            <person name="Weng J.K."/>
        </authorList>
    </citation>
    <scope>NUCLEOTIDE SEQUENCE [LARGE SCALE GENOMIC DNA]</scope>
    <source>
        <strain evidence="11">1611_PpyrPB1</strain>
        <tissue evidence="11">Whole body</tissue>
    </source>
</reference>
<keyword evidence="9 10" id="KW-0807">Transducer</keyword>
<comment type="similarity">
    <text evidence="10">Belongs to the insect chemoreceptor superfamily. Heteromeric odorant receptor channel (TC 1.A.69) family.</text>
</comment>
<dbReference type="OrthoDB" id="6778047at2759"/>
<dbReference type="Pfam" id="PF02949">
    <property type="entry name" value="7tm_6"/>
    <property type="match status" value="1"/>
</dbReference>
<name>A0A5N4AT22_PHOPY</name>
<dbReference type="GO" id="GO:0005886">
    <property type="term" value="C:plasma membrane"/>
    <property type="evidence" value="ECO:0007669"/>
    <property type="project" value="UniProtKB-SubCell"/>
</dbReference>
<keyword evidence="5 10" id="KW-0552">Olfaction</keyword>
<keyword evidence="2" id="KW-1003">Cell membrane</keyword>
<dbReference type="GO" id="GO:0007165">
    <property type="term" value="P:signal transduction"/>
    <property type="evidence" value="ECO:0007669"/>
    <property type="project" value="UniProtKB-KW"/>
</dbReference>
<proteinExistence type="inferred from homology"/>
<evidence type="ECO:0000313" key="11">
    <source>
        <dbReference type="EMBL" id="KAB0800370.1"/>
    </source>
</evidence>
<keyword evidence="3 10" id="KW-0716">Sensory transduction</keyword>
<evidence type="ECO:0000256" key="9">
    <source>
        <dbReference type="ARBA" id="ARBA00023224"/>
    </source>
</evidence>
<evidence type="ECO:0000256" key="10">
    <source>
        <dbReference type="RuleBase" id="RU351113"/>
    </source>
</evidence>
<keyword evidence="8 10" id="KW-0675">Receptor</keyword>
<protein>
    <recommendedName>
        <fullName evidence="10">Odorant receptor</fullName>
    </recommendedName>
</protein>
<dbReference type="FunCoup" id="A0A5N4AT22">
    <property type="interactions" value="24"/>
</dbReference>
<dbReference type="InterPro" id="IPR004117">
    <property type="entry name" value="7tm6_olfct_rcpt"/>
</dbReference>
<comment type="subcellular location">
    <subcellularLocation>
        <location evidence="1 10">Cell membrane</location>
        <topology evidence="1 10">Multi-pass membrane protein</topology>
    </subcellularLocation>
</comment>
<dbReference type="AlphaFoldDB" id="A0A5N4AT22"/>
<keyword evidence="4 10" id="KW-0812">Transmembrane</keyword>
<evidence type="ECO:0000256" key="7">
    <source>
        <dbReference type="ARBA" id="ARBA00023136"/>
    </source>
</evidence>
<evidence type="ECO:0000256" key="6">
    <source>
        <dbReference type="ARBA" id="ARBA00022989"/>
    </source>
</evidence>
<evidence type="ECO:0000256" key="4">
    <source>
        <dbReference type="ARBA" id="ARBA00022692"/>
    </source>
</evidence>
<dbReference type="InParanoid" id="A0A5N4AT22"/>
<gene>
    <name evidence="11" type="ORF">PPYR_06110</name>
</gene>
<comment type="caution">
    <text evidence="11">The sequence shown here is derived from an EMBL/GenBank/DDBJ whole genome shotgun (WGS) entry which is preliminary data.</text>
</comment>
<dbReference type="EMBL" id="VVIM01000004">
    <property type="protein sequence ID" value="KAB0800370.1"/>
    <property type="molecule type" value="Genomic_DNA"/>
</dbReference>
<evidence type="ECO:0000313" key="12">
    <source>
        <dbReference type="Proteomes" id="UP000327044"/>
    </source>
</evidence>
<dbReference type="PANTHER" id="PTHR21137">
    <property type="entry name" value="ODORANT RECEPTOR"/>
    <property type="match status" value="1"/>
</dbReference>
<feature type="transmembrane region" description="Helical" evidence="10">
    <location>
        <begin position="295"/>
        <end position="313"/>
    </location>
</feature>
<dbReference type="Proteomes" id="UP000327044">
    <property type="component" value="Unassembled WGS sequence"/>
</dbReference>
<feature type="transmembrane region" description="Helical" evidence="10">
    <location>
        <begin position="68"/>
        <end position="87"/>
    </location>
</feature>
<evidence type="ECO:0000256" key="8">
    <source>
        <dbReference type="ARBA" id="ARBA00023170"/>
    </source>
</evidence>
<dbReference type="GO" id="GO:0005549">
    <property type="term" value="F:odorant binding"/>
    <property type="evidence" value="ECO:0007669"/>
    <property type="project" value="InterPro"/>
</dbReference>
<accession>A0A5N4AT22</accession>
<feature type="transmembrane region" description="Helical" evidence="10">
    <location>
        <begin position="325"/>
        <end position="347"/>
    </location>
</feature>
<comment type="caution">
    <text evidence="10">Lacks conserved residue(s) required for the propagation of feature annotation.</text>
</comment>
<keyword evidence="12" id="KW-1185">Reference proteome</keyword>
<keyword evidence="7 10" id="KW-0472">Membrane</keyword>
<sequence>MGEQKLLEFNLQYAVLCSLIPPNTSNTWIKLFSNFGKYAYLCVLYMVLLPFLYELYLAENLKITDYSLTIMNAGCYICSISTLHFFIRNGRNGRNLVEHLNKAFKYRTNSDIVQIGMREENQRTKNITQAFLSLLTVGVLSMTAIPILMKGRMLPLPGVYPGVDTKNNTLHYIGIYTLQAMGQMIVGQITSASDTLFITTVLMTSQQLLVFGADICNCLYDALLQHGVNKEKVLQFREMMHDARWSEDTEERINKDRIMTTIRSEDFKVRVLHLLTKYIKHHQEILEFCKVMDGYFLPLLFMKMCLSMFYHVFMPFSMLHSKQLGLTLILAQYETCAITELLVFALAGQTLINKSEELHRNIFESPWYMCDVNYQKYILMVIMRTGRTTCVSVGKLVPMSLALFLWMMKTAFSYLAVLRQVTD</sequence>
<evidence type="ECO:0000256" key="5">
    <source>
        <dbReference type="ARBA" id="ARBA00022725"/>
    </source>
</evidence>
<evidence type="ECO:0000256" key="2">
    <source>
        <dbReference type="ARBA" id="ARBA00022475"/>
    </source>
</evidence>
<feature type="transmembrane region" description="Helical" evidence="10">
    <location>
        <begin position="38"/>
        <end position="56"/>
    </location>
</feature>
<feature type="transmembrane region" description="Helical" evidence="10">
    <location>
        <begin position="396"/>
        <end position="417"/>
    </location>
</feature>
<feature type="transmembrane region" description="Helical" evidence="10">
    <location>
        <begin position="127"/>
        <end position="149"/>
    </location>
</feature>